<protein>
    <submittedName>
        <fullName evidence="4">PspA/IM30 family protein</fullName>
    </submittedName>
</protein>
<feature type="region of interest" description="Disordered" evidence="3">
    <location>
        <begin position="235"/>
        <end position="257"/>
    </location>
</feature>
<feature type="compositionally biased region" description="Polar residues" evidence="3">
    <location>
        <begin position="246"/>
        <end position="257"/>
    </location>
</feature>
<feature type="coiled-coil region" evidence="2">
    <location>
        <begin position="125"/>
        <end position="159"/>
    </location>
</feature>
<dbReference type="RefSeq" id="WP_344880050.1">
    <property type="nucleotide sequence ID" value="NZ_BAABCJ010000001.1"/>
</dbReference>
<keyword evidence="2" id="KW-0175">Coiled coil</keyword>
<dbReference type="EMBL" id="BAABCJ010000001">
    <property type="protein sequence ID" value="GAA3696782.1"/>
    <property type="molecule type" value="Genomic_DNA"/>
</dbReference>
<evidence type="ECO:0000313" key="5">
    <source>
        <dbReference type="Proteomes" id="UP001501536"/>
    </source>
</evidence>
<proteinExistence type="inferred from homology"/>
<dbReference type="Proteomes" id="UP001501536">
    <property type="component" value="Unassembled WGS sequence"/>
</dbReference>
<evidence type="ECO:0000313" key="4">
    <source>
        <dbReference type="EMBL" id="GAA3696782.1"/>
    </source>
</evidence>
<evidence type="ECO:0000256" key="3">
    <source>
        <dbReference type="SAM" id="MobiDB-lite"/>
    </source>
</evidence>
<evidence type="ECO:0000256" key="1">
    <source>
        <dbReference type="ARBA" id="ARBA00043985"/>
    </source>
</evidence>
<name>A0ABP7CUX2_9MICC</name>
<reference evidence="5" key="1">
    <citation type="journal article" date="2019" name="Int. J. Syst. Evol. Microbiol.">
        <title>The Global Catalogue of Microorganisms (GCM) 10K type strain sequencing project: providing services to taxonomists for standard genome sequencing and annotation.</title>
        <authorList>
            <consortium name="The Broad Institute Genomics Platform"/>
            <consortium name="The Broad Institute Genome Sequencing Center for Infectious Disease"/>
            <person name="Wu L."/>
            <person name="Ma J."/>
        </authorList>
    </citation>
    <scope>NUCLEOTIDE SEQUENCE [LARGE SCALE GENOMIC DNA]</scope>
    <source>
        <strain evidence="5">JCM 16961</strain>
    </source>
</reference>
<dbReference type="PANTHER" id="PTHR31088">
    <property type="entry name" value="MEMBRANE-ASSOCIATED PROTEIN VIPP1, CHLOROPLASTIC"/>
    <property type="match status" value="1"/>
</dbReference>
<sequence>MQKQSIFGRIAQLAKANINALIDQAEDPQTMLDQMLRDYTDNIAEAESAIAQTIGNLRLMQQDRDEDLRTAEDWGSKAVAASSRAEQHRTAGQEADAAKWDNLAKVAIQRQLQAEGEAKSVEPTIASQEQVVEKLKSGLEQMKSKRQQLVAKRDELVARSKAASAQNQVHDALKSVNLMDPTSELSRFEEKIRREEAKVIGANELAASSLDSQFEQLDDLGEQLEVEARLAALKQGRSPAELGQASGETEANTYHGA</sequence>
<gene>
    <name evidence="4" type="ORF">GCM10022377_07080</name>
</gene>
<organism evidence="4 5">
    <name type="scientific">Zhihengliuella alba</name>
    <dbReference type="NCBI Taxonomy" id="547018"/>
    <lineage>
        <taxon>Bacteria</taxon>
        <taxon>Bacillati</taxon>
        <taxon>Actinomycetota</taxon>
        <taxon>Actinomycetes</taxon>
        <taxon>Micrococcales</taxon>
        <taxon>Micrococcaceae</taxon>
        <taxon>Zhihengliuella</taxon>
    </lineage>
</organism>
<comment type="similarity">
    <text evidence="1">Belongs to the PspA/Vipp/IM30 family.</text>
</comment>
<dbReference type="InterPro" id="IPR007157">
    <property type="entry name" value="PspA_VIPP1"/>
</dbReference>
<evidence type="ECO:0000256" key="2">
    <source>
        <dbReference type="SAM" id="Coils"/>
    </source>
</evidence>
<keyword evidence="5" id="KW-1185">Reference proteome</keyword>
<accession>A0ABP7CUX2</accession>
<comment type="caution">
    <text evidence="4">The sequence shown here is derived from an EMBL/GenBank/DDBJ whole genome shotgun (WGS) entry which is preliminary data.</text>
</comment>
<dbReference type="PANTHER" id="PTHR31088:SF6">
    <property type="entry name" value="PHAGE SHOCK PROTEIN A"/>
    <property type="match status" value="1"/>
</dbReference>
<dbReference type="Pfam" id="PF04012">
    <property type="entry name" value="PspA_IM30"/>
    <property type="match status" value="1"/>
</dbReference>